<evidence type="ECO:0000313" key="3">
    <source>
        <dbReference type="Proteomes" id="UP000605568"/>
    </source>
</evidence>
<dbReference type="Proteomes" id="UP000605568">
    <property type="component" value="Unassembled WGS sequence"/>
</dbReference>
<evidence type="ECO:0000313" key="2">
    <source>
        <dbReference type="EMBL" id="GHH59780.1"/>
    </source>
</evidence>
<dbReference type="GO" id="GO:0016740">
    <property type="term" value="F:transferase activity"/>
    <property type="evidence" value="ECO:0007669"/>
    <property type="project" value="UniProtKB-KW"/>
</dbReference>
<dbReference type="Pfam" id="PF00535">
    <property type="entry name" value="Glycos_transf_2"/>
    <property type="match status" value="1"/>
</dbReference>
<organism evidence="2 3">
    <name type="scientific">Lentzea cavernae</name>
    <dbReference type="NCBI Taxonomy" id="2020703"/>
    <lineage>
        <taxon>Bacteria</taxon>
        <taxon>Bacillati</taxon>
        <taxon>Actinomycetota</taxon>
        <taxon>Actinomycetes</taxon>
        <taxon>Pseudonocardiales</taxon>
        <taxon>Pseudonocardiaceae</taxon>
        <taxon>Lentzea</taxon>
    </lineage>
</organism>
<dbReference type="InterPro" id="IPR029044">
    <property type="entry name" value="Nucleotide-diphossugar_trans"/>
</dbReference>
<keyword evidence="2" id="KW-0808">Transferase</keyword>
<protein>
    <submittedName>
        <fullName evidence="2">Glycosyl transferase</fullName>
    </submittedName>
</protein>
<proteinExistence type="predicted"/>
<dbReference type="Gene3D" id="3.90.550.10">
    <property type="entry name" value="Spore Coat Polysaccharide Biosynthesis Protein SpsA, Chain A"/>
    <property type="match status" value="1"/>
</dbReference>
<sequence length="256" mass="28344">MRTISVITPIYNPQPEYLLAAHESLQAQKLPPGWTWEWLVQEDGNTDVAEVLLPLDDRIKHGTGRHGGVAITRNLALSRASGELVKNLDQDDLLTAGVLARDIAALTENDGVHWTTSRVLDLMPDGKLVGFDNDPKHGVLEPGDVLKHWQEHNFRLPVHPTTLCIRRDLAVMLGGWMAVPGSDDTGLLVAASVLANGFFDETVGLHYRKWPGQESAAGSKHYEAVEWTARMNLINERAKALQNLWSTVAGRWMLTP</sequence>
<dbReference type="EMBL" id="BNAR01000022">
    <property type="protein sequence ID" value="GHH59780.1"/>
    <property type="molecule type" value="Genomic_DNA"/>
</dbReference>
<dbReference type="InterPro" id="IPR001173">
    <property type="entry name" value="Glyco_trans_2-like"/>
</dbReference>
<comment type="caution">
    <text evidence="2">The sequence shown here is derived from an EMBL/GenBank/DDBJ whole genome shotgun (WGS) entry which is preliminary data.</text>
</comment>
<gene>
    <name evidence="2" type="ORF">GCM10017774_83140</name>
</gene>
<name>A0ABQ3MTX4_9PSEU</name>
<feature type="domain" description="Glycosyltransferase 2-like" evidence="1">
    <location>
        <begin position="5"/>
        <end position="110"/>
    </location>
</feature>
<keyword evidence="3" id="KW-1185">Reference proteome</keyword>
<accession>A0ABQ3MTX4</accession>
<evidence type="ECO:0000259" key="1">
    <source>
        <dbReference type="Pfam" id="PF00535"/>
    </source>
</evidence>
<dbReference type="SUPFAM" id="SSF53448">
    <property type="entry name" value="Nucleotide-diphospho-sugar transferases"/>
    <property type="match status" value="1"/>
</dbReference>
<reference evidence="3" key="1">
    <citation type="journal article" date="2019" name="Int. J. Syst. Evol. Microbiol.">
        <title>The Global Catalogue of Microorganisms (GCM) 10K type strain sequencing project: providing services to taxonomists for standard genome sequencing and annotation.</title>
        <authorList>
            <consortium name="The Broad Institute Genomics Platform"/>
            <consortium name="The Broad Institute Genome Sequencing Center for Infectious Disease"/>
            <person name="Wu L."/>
            <person name="Ma J."/>
        </authorList>
    </citation>
    <scope>NUCLEOTIDE SEQUENCE [LARGE SCALE GENOMIC DNA]</scope>
    <source>
        <strain evidence="3">CGMCC 4.7367</strain>
    </source>
</reference>
<dbReference type="RefSeq" id="WP_191304921.1">
    <property type="nucleotide sequence ID" value="NZ_BNAR01000022.1"/>
</dbReference>